<dbReference type="InterPro" id="IPR018497">
    <property type="entry name" value="Peptidase_M13_C"/>
</dbReference>
<evidence type="ECO:0000313" key="10">
    <source>
        <dbReference type="EMBL" id="WPB53976.1"/>
    </source>
</evidence>
<dbReference type="PROSITE" id="PS51885">
    <property type="entry name" value="NEPRILYSIN"/>
    <property type="match status" value="1"/>
</dbReference>
<evidence type="ECO:0000256" key="4">
    <source>
        <dbReference type="ARBA" id="ARBA00022723"/>
    </source>
</evidence>
<dbReference type="InterPro" id="IPR008753">
    <property type="entry name" value="Peptidase_M13_N"/>
</dbReference>
<evidence type="ECO:0000256" key="3">
    <source>
        <dbReference type="ARBA" id="ARBA00022670"/>
    </source>
</evidence>
<evidence type="ECO:0000256" key="1">
    <source>
        <dbReference type="ARBA" id="ARBA00001947"/>
    </source>
</evidence>
<dbReference type="PANTHER" id="PTHR11733">
    <property type="entry name" value="ZINC METALLOPROTEASE FAMILY M13 NEPRILYSIN-RELATED"/>
    <property type="match status" value="1"/>
</dbReference>
<keyword evidence="7" id="KW-0482">Metalloprotease</keyword>
<keyword evidence="4" id="KW-0479">Metal-binding</keyword>
<dbReference type="SUPFAM" id="SSF55486">
    <property type="entry name" value="Metalloproteases ('zincins'), catalytic domain"/>
    <property type="match status" value="1"/>
</dbReference>
<feature type="domain" description="Peptidase M13 N-terminal" evidence="9">
    <location>
        <begin position="7"/>
        <end position="386"/>
    </location>
</feature>
<dbReference type="EC" id="3.4.24.-" evidence="10"/>
<dbReference type="PRINTS" id="PR00786">
    <property type="entry name" value="NEPRILYSIN"/>
</dbReference>
<keyword evidence="5 10" id="KW-0378">Hydrolase</keyword>
<dbReference type="Pfam" id="PF05649">
    <property type="entry name" value="Peptidase_M13_N"/>
    <property type="match status" value="1"/>
</dbReference>
<comment type="cofactor">
    <cofactor evidence="1">
        <name>Zn(2+)</name>
        <dbReference type="ChEBI" id="CHEBI:29105"/>
    </cofactor>
</comment>
<dbReference type="Gene3D" id="3.40.390.10">
    <property type="entry name" value="Collagenase (Catalytic Domain)"/>
    <property type="match status" value="1"/>
</dbReference>
<dbReference type="PANTHER" id="PTHR11733:SF167">
    <property type="entry name" value="FI17812P1-RELATED"/>
    <property type="match status" value="1"/>
</dbReference>
<dbReference type="GO" id="GO:0016787">
    <property type="term" value="F:hydrolase activity"/>
    <property type="evidence" value="ECO:0007669"/>
    <property type="project" value="UniProtKB-KW"/>
</dbReference>
<protein>
    <submittedName>
        <fullName evidence="10">M13 family metallopeptidase</fullName>
        <ecNumber evidence="10">3.4.24.-</ecNumber>
    </submittedName>
</protein>
<evidence type="ECO:0000256" key="7">
    <source>
        <dbReference type="ARBA" id="ARBA00023049"/>
    </source>
</evidence>
<dbReference type="GeneID" id="94493273"/>
<evidence type="ECO:0000256" key="6">
    <source>
        <dbReference type="ARBA" id="ARBA00022833"/>
    </source>
</evidence>
<proteinExistence type="inferred from homology"/>
<dbReference type="RefSeq" id="WP_140031273.1">
    <property type="nucleotide sequence ID" value="NZ_CP137845.1"/>
</dbReference>
<dbReference type="InterPro" id="IPR024079">
    <property type="entry name" value="MetalloPept_cat_dom_sf"/>
</dbReference>
<dbReference type="Gene3D" id="1.10.1380.10">
    <property type="entry name" value="Neutral endopeptidase , domain2"/>
    <property type="match status" value="1"/>
</dbReference>
<organism evidence="10 11">
    <name type="scientific">Metamycoplasma equirhinis</name>
    <dbReference type="NCBI Taxonomy" id="92402"/>
    <lineage>
        <taxon>Bacteria</taxon>
        <taxon>Bacillati</taxon>
        <taxon>Mycoplasmatota</taxon>
        <taxon>Mycoplasmoidales</taxon>
        <taxon>Metamycoplasmataceae</taxon>
        <taxon>Metamycoplasma</taxon>
    </lineage>
</organism>
<dbReference type="CDD" id="cd08662">
    <property type="entry name" value="M13"/>
    <property type="match status" value="1"/>
</dbReference>
<dbReference type="Pfam" id="PF01431">
    <property type="entry name" value="Peptidase_M13"/>
    <property type="match status" value="1"/>
</dbReference>
<keyword evidence="6" id="KW-0862">Zinc</keyword>
<feature type="domain" description="Peptidase M13 C-terminal" evidence="8">
    <location>
        <begin position="443"/>
        <end position="633"/>
    </location>
</feature>
<evidence type="ECO:0000259" key="8">
    <source>
        <dbReference type="Pfam" id="PF01431"/>
    </source>
</evidence>
<sequence>MKKELLKQDFYEAINGQWIEKHKIPQHKTTIGSFSDIDEKLETIKNKLLKKWQEDSNDIKDNKHLLEMIKYFSLFNNWNERKINGVKPAIEILNFINNLKDWKDVEKNYSKLTHWGLKTPIPFWVGTDFKNSDIENLYLSDPSTILPEKNYYANEDKKKNLQALWSAMVEKLLVKFNKNKKQNKELIAKALKWDELAAQYILSAEESAIYTNLYHPKAIQYVKETIKLLDVDKIVNNLVNQNVETIIAVDDNLVENYNKLITNENFELYKAYLYIETMLFLAKFLDYNSLVIAGEFSRAIVGQKKPLSKQKTAIRAVADGTFSMPFGKYYGEMYFGPKNKETVEKMVQSMVNIYKHRLENNTWLSSKTREKAILKLNKISVHVGYPEKYESFYNKLIVKKYNGFDDLLQNSLEFNLQASIYSFSKYMKKIDKNFWGMSPAVVNAYYSPSQNKIVFPAAILQAPFYNEKQSSSVNYGGIGAVIAHEISHAFDNNGANFDENGNMENWWTDEDKKQFELKAKKMIELFDGEETSVGRCNGKLSVSENIADAGGLSCALESAKLEKDYNPKKFYINFATIWRIKRRDEIARLLLDIDVHAPAKLRANIQIKNSDDFYKTFKITNKDPMYLAPEKRVKIW</sequence>
<comment type="similarity">
    <text evidence="2">Belongs to the peptidase M13 family.</text>
</comment>
<keyword evidence="3" id="KW-0645">Protease</keyword>
<evidence type="ECO:0000256" key="2">
    <source>
        <dbReference type="ARBA" id="ARBA00007357"/>
    </source>
</evidence>
<dbReference type="Proteomes" id="UP001303601">
    <property type="component" value="Chromosome"/>
</dbReference>
<dbReference type="EMBL" id="CP137845">
    <property type="protein sequence ID" value="WPB53976.1"/>
    <property type="molecule type" value="Genomic_DNA"/>
</dbReference>
<reference evidence="10" key="1">
    <citation type="submission" date="2023-11" db="EMBL/GenBank/DDBJ databases">
        <title>Completed genome sequence of Mycoplasma equirhinis type strain M432/72.</title>
        <authorList>
            <person name="Spergser J."/>
        </authorList>
    </citation>
    <scope>NUCLEOTIDE SEQUENCE [LARGE SCALE GENOMIC DNA]</scope>
    <source>
        <strain evidence="10">M432/72</strain>
    </source>
</reference>
<dbReference type="InterPro" id="IPR042089">
    <property type="entry name" value="Peptidase_M13_dom_2"/>
</dbReference>
<evidence type="ECO:0000256" key="5">
    <source>
        <dbReference type="ARBA" id="ARBA00022801"/>
    </source>
</evidence>
<evidence type="ECO:0000259" key="9">
    <source>
        <dbReference type="Pfam" id="PF05649"/>
    </source>
</evidence>
<accession>A0ABZ0PAP1</accession>
<dbReference type="InterPro" id="IPR000718">
    <property type="entry name" value="Peptidase_M13"/>
</dbReference>
<name>A0ABZ0PAP1_9BACT</name>
<gene>
    <name evidence="10" type="ORF">R9B83_00140</name>
</gene>
<keyword evidence="11" id="KW-1185">Reference proteome</keyword>
<evidence type="ECO:0000313" key="11">
    <source>
        <dbReference type="Proteomes" id="UP001303601"/>
    </source>
</evidence>